<sequence length="88" mass="9254">MTGALLVLMVAVPFLAVSGWMVLHRARPRREWVARVWVSGGMLIAAAAACLLDRLGGEVAGVLILAGMLVILRGYRMGHASVDEVGAG</sequence>
<feature type="transmembrane region" description="Helical" evidence="1">
    <location>
        <begin position="32"/>
        <end position="49"/>
    </location>
</feature>
<dbReference type="RefSeq" id="WP_170033338.1">
    <property type="nucleotide sequence ID" value="NZ_JABDTL010000001.1"/>
</dbReference>
<proteinExistence type="predicted"/>
<evidence type="ECO:0000313" key="3">
    <source>
        <dbReference type="Proteomes" id="UP000582837"/>
    </source>
</evidence>
<protein>
    <submittedName>
        <fullName evidence="2">Steroid 5-alpha reductase family enzyme</fullName>
    </submittedName>
</protein>
<name>A0A841GYU7_9BACT</name>
<dbReference type="Proteomes" id="UP000582837">
    <property type="component" value="Unassembled WGS sequence"/>
</dbReference>
<evidence type="ECO:0000313" key="2">
    <source>
        <dbReference type="EMBL" id="MBB6070923.1"/>
    </source>
</evidence>
<organism evidence="2 3">
    <name type="scientific">Longimicrobium terrae</name>
    <dbReference type="NCBI Taxonomy" id="1639882"/>
    <lineage>
        <taxon>Bacteria</taxon>
        <taxon>Pseudomonadati</taxon>
        <taxon>Gemmatimonadota</taxon>
        <taxon>Longimicrobiia</taxon>
        <taxon>Longimicrobiales</taxon>
        <taxon>Longimicrobiaceae</taxon>
        <taxon>Longimicrobium</taxon>
    </lineage>
</organism>
<keyword evidence="3" id="KW-1185">Reference proteome</keyword>
<accession>A0A841GYU7</accession>
<keyword evidence="1" id="KW-0812">Transmembrane</keyword>
<evidence type="ECO:0000256" key="1">
    <source>
        <dbReference type="SAM" id="Phobius"/>
    </source>
</evidence>
<reference evidence="2 3" key="1">
    <citation type="submission" date="2020-08" db="EMBL/GenBank/DDBJ databases">
        <title>Genomic Encyclopedia of Type Strains, Phase IV (KMG-IV): sequencing the most valuable type-strain genomes for metagenomic binning, comparative biology and taxonomic classification.</title>
        <authorList>
            <person name="Goeker M."/>
        </authorList>
    </citation>
    <scope>NUCLEOTIDE SEQUENCE [LARGE SCALE GENOMIC DNA]</scope>
    <source>
        <strain evidence="2 3">DSM 29007</strain>
    </source>
</reference>
<feature type="transmembrane region" description="Helical" evidence="1">
    <location>
        <begin position="55"/>
        <end position="72"/>
    </location>
</feature>
<dbReference type="EMBL" id="JACHIA010000006">
    <property type="protein sequence ID" value="MBB6070923.1"/>
    <property type="molecule type" value="Genomic_DNA"/>
</dbReference>
<comment type="caution">
    <text evidence="2">The sequence shown here is derived from an EMBL/GenBank/DDBJ whole genome shotgun (WGS) entry which is preliminary data.</text>
</comment>
<keyword evidence="1" id="KW-0472">Membrane</keyword>
<feature type="transmembrane region" description="Helical" evidence="1">
    <location>
        <begin position="6"/>
        <end position="23"/>
    </location>
</feature>
<keyword evidence="1" id="KW-1133">Transmembrane helix</keyword>
<dbReference type="AlphaFoldDB" id="A0A841GYU7"/>
<gene>
    <name evidence="2" type="ORF">HNQ61_002545</name>
</gene>